<feature type="transmembrane region" description="Helical" evidence="1">
    <location>
        <begin position="66"/>
        <end position="88"/>
    </location>
</feature>
<protein>
    <recommendedName>
        <fullName evidence="4">DUF1640 domain-containing protein</fullName>
    </recommendedName>
</protein>
<name>A0AB36E4B9_9PAST</name>
<dbReference type="RefSeq" id="WP_066112965.1">
    <property type="nucleotide sequence ID" value="NZ_JTJT01000035.1"/>
</dbReference>
<dbReference type="Gene3D" id="1.20.5.340">
    <property type="match status" value="1"/>
</dbReference>
<reference evidence="2 3" key="1">
    <citation type="submission" date="2014-11" db="EMBL/GenBank/DDBJ databases">
        <title>Pan-genome of Gallibacterium spp.</title>
        <authorList>
            <person name="Kudirkiene E."/>
            <person name="Bojesen A.M."/>
        </authorList>
    </citation>
    <scope>NUCLEOTIDE SEQUENCE [LARGE SCALE GENOMIC DNA]</scope>
    <source>
        <strain evidence="2 3">18469/18</strain>
    </source>
</reference>
<sequence length="91" mass="10206">MDSTMRLNFDKLKFVKNLSSQGYTQEQSEALAEAFSEALTESQFELATRHDLNLLKDDLKSTENRLLYAIGGGFVATITILISIMGLIKFI</sequence>
<dbReference type="Proteomes" id="UP000092527">
    <property type="component" value="Unassembled WGS sequence"/>
</dbReference>
<dbReference type="AlphaFoldDB" id="A0AB36E4B9"/>
<evidence type="ECO:0008006" key="4">
    <source>
        <dbReference type="Google" id="ProtNLM"/>
    </source>
</evidence>
<proteinExistence type="predicted"/>
<evidence type="ECO:0000313" key="2">
    <source>
        <dbReference type="EMBL" id="OBX11529.1"/>
    </source>
</evidence>
<comment type="caution">
    <text evidence="2">The sequence shown here is derived from an EMBL/GenBank/DDBJ whole genome shotgun (WGS) entry which is preliminary data.</text>
</comment>
<accession>A0AB36E4B9</accession>
<evidence type="ECO:0000313" key="3">
    <source>
        <dbReference type="Proteomes" id="UP000092527"/>
    </source>
</evidence>
<organism evidence="2 3">
    <name type="scientific">Gallibacterium salpingitidis</name>
    <dbReference type="NCBI Taxonomy" id="505341"/>
    <lineage>
        <taxon>Bacteria</taxon>
        <taxon>Pseudomonadati</taxon>
        <taxon>Pseudomonadota</taxon>
        <taxon>Gammaproteobacteria</taxon>
        <taxon>Pasteurellales</taxon>
        <taxon>Pasteurellaceae</taxon>
        <taxon>Gallibacterium</taxon>
    </lineage>
</organism>
<dbReference type="EMBL" id="JTJU01000010">
    <property type="protein sequence ID" value="OBX11529.1"/>
    <property type="molecule type" value="Genomic_DNA"/>
</dbReference>
<keyword evidence="1" id="KW-0812">Transmembrane</keyword>
<keyword evidence="1" id="KW-0472">Membrane</keyword>
<gene>
    <name evidence="2" type="ORF">QV09_02125</name>
</gene>
<keyword evidence="1" id="KW-1133">Transmembrane helix</keyword>
<evidence type="ECO:0000256" key="1">
    <source>
        <dbReference type="SAM" id="Phobius"/>
    </source>
</evidence>